<evidence type="ECO:0000313" key="1">
    <source>
        <dbReference type="EMBL" id="GEK95312.1"/>
    </source>
</evidence>
<comment type="caution">
    <text evidence="1">The sequence shown here is derived from an EMBL/GenBank/DDBJ whole genome shotgun (WGS) entry which is preliminary data.</text>
</comment>
<protein>
    <submittedName>
        <fullName evidence="1">Uncharacterized protein</fullName>
    </submittedName>
</protein>
<accession>A0A511B6K7</accession>
<evidence type="ECO:0000313" key="2">
    <source>
        <dbReference type="Proteomes" id="UP000321079"/>
    </source>
</evidence>
<proteinExistence type="predicted"/>
<keyword evidence="2" id="KW-1185">Reference proteome</keyword>
<gene>
    <name evidence="1" type="ORF">GKA01_05090</name>
</gene>
<dbReference type="EMBL" id="BJVA01000002">
    <property type="protein sequence ID" value="GEK95312.1"/>
    <property type="molecule type" value="Genomic_DNA"/>
</dbReference>
<organism evidence="1 2">
    <name type="scientific">Gluconobacter kanchanaburiensis NBRC 103587</name>
    <dbReference type="NCBI Taxonomy" id="1307948"/>
    <lineage>
        <taxon>Bacteria</taxon>
        <taxon>Pseudomonadati</taxon>
        <taxon>Pseudomonadota</taxon>
        <taxon>Alphaproteobacteria</taxon>
        <taxon>Acetobacterales</taxon>
        <taxon>Acetobacteraceae</taxon>
        <taxon>Gluconobacter</taxon>
    </lineage>
</organism>
<dbReference type="Proteomes" id="UP000321079">
    <property type="component" value="Unassembled WGS sequence"/>
</dbReference>
<dbReference type="AlphaFoldDB" id="A0A511B6K7"/>
<reference evidence="1 2" key="1">
    <citation type="submission" date="2019-07" db="EMBL/GenBank/DDBJ databases">
        <title>Whole genome shotgun sequence of Gluconobacter kanchanaburiensis NBRC 103587.</title>
        <authorList>
            <person name="Hosoyama A."/>
            <person name="Uohara A."/>
            <person name="Ohji S."/>
            <person name="Ichikawa N."/>
        </authorList>
    </citation>
    <scope>NUCLEOTIDE SEQUENCE [LARGE SCALE GENOMIC DNA]</scope>
    <source>
        <strain evidence="1 2">NBRC 103587</strain>
    </source>
</reference>
<sequence length="183" mass="20916">MALIAAVCAVWLSKKAADIANENSTFISFSNLSETKSENVNSQLIKLREIMKTFHDKIREEKSAGLNVGDTCASCWQGIRQSSEEINQSFHSFKNKVNFSKISSESKDNLILYFLESIKTDLVWEFLSKYLTRSLFENAPVNFPPPEEIYKNYVDIATAMKEKNLHTDLFEEAELINGPYLRD</sequence>
<name>A0A511B6K7_9PROT</name>